<accession>A0A448MSJ5</accession>
<dbReference type="EMBL" id="LR134405">
    <property type="protein sequence ID" value="VEH68085.1"/>
    <property type="molecule type" value="Genomic_DNA"/>
</dbReference>
<dbReference type="Proteomes" id="UP000278733">
    <property type="component" value="Chromosome"/>
</dbReference>
<proteinExistence type="predicted"/>
<sequence>MLDTLHQAIDEYIDNHRNDLAEMQHLKKQSSTQISDGITALRAFANSLEDLGLSLDAAQELLPGVDLYGFAFGLKTQIKVLEIAQYTETTVSAICELQGGTTETKLKMPLFSGTNIIQSHLIS</sequence>
<organism evidence="1 2">
    <name type="scientific">Rodentibacter pneumotropicus</name>
    <dbReference type="NCBI Taxonomy" id="758"/>
    <lineage>
        <taxon>Bacteria</taxon>
        <taxon>Pseudomonadati</taxon>
        <taxon>Pseudomonadota</taxon>
        <taxon>Gammaproteobacteria</taxon>
        <taxon>Pasteurellales</taxon>
        <taxon>Pasteurellaceae</taxon>
        <taxon>Rodentibacter</taxon>
    </lineage>
</organism>
<protein>
    <submittedName>
        <fullName evidence="1">Uncharacterized protein</fullName>
    </submittedName>
</protein>
<evidence type="ECO:0000313" key="1">
    <source>
        <dbReference type="EMBL" id="VEH68085.1"/>
    </source>
</evidence>
<dbReference type="AlphaFoldDB" id="A0A448MSJ5"/>
<evidence type="ECO:0000313" key="2">
    <source>
        <dbReference type="Proteomes" id="UP000278733"/>
    </source>
</evidence>
<name>A0A448MSJ5_9PAST</name>
<gene>
    <name evidence="1" type="ORF">NCTC8284_03307</name>
</gene>
<reference evidence="1 2" key="1">
    <citation type="submission" date="2018-12" db="EMBL/GenBank/DDBJ databases">
        <authorList>
            <consortium name="Pathogen Informatics"/>
        </authorList>
    </citation>
    <scope>NUCLEOTIDE SEQUENCE [LARGE SCALE GENOMIC DNA]</scope>
    <source>
        <strain evidence="1 2">NCTC8284</strain>
    </source>
</reference>
<dbReference type="KEGG" id="rpne:NCTC8284_03307"/>